<evidence type="ECO:0000313" key="2">
    <source>
        <dbReference type="Proteomes" id="UP000630615"/>
    </source>
</evidence>
<gene>
    <name evidence="1" type="ORF">GCM10011573_39250</name>
</gene>
<organism evidence="1 2">
    <name type="scientific">Enterococcus wangshanyuanii</name>
    <dbReference type="NCBI Taxonomy" id="2005703"/>
    <lineage>
        <taxon>Bacteria</taxon>
        <taxon>Bacillati</taxon>
        <taxon>Bacillota</taxon>
        <taxon>Bacilli</taxon>
        <taxon>Lactobacillales</taxon>
        <taxon>Enterococcaceae</taxon>
        <taxon>Enterococcus</taxon>
    </lineage>
</organism>
<name>A0ABQ1PWS0_9ENTE</name>
<protein>
    <submittedName>
        <fullName evidence="1">Uncharacterized protein</fullName>
    </submittedName>
</protein>
<reference evidence="2" key="1">
    <citation type="journal article" date="2019" name="Int. J. Syst. Evol. Microbiol.">
        <title>The Global Catalogue of Microorganisms (GCM) 10K type strain sequencing project: providing services to taxonomists for standard genome sequencing and annotation.</title>
        <authorList>
            <consortium name="The Broad Institute Genomics Platform"/>
            <consortium name="The Broad Institute Genome Sequencing Center for Infectious Disease"/>
            <person name="Wu L."/>
            <person name="Ma J."/>
        </authorList>
    </citation>
    <scope>NUCLEOTIDE SEQUENCE [LARGE SCALE GENOMIC DNA]</scope>
    <source>
        <strain evidence="2">CGMCC 1.15942</strain>
    </source>
</reference>
<dbReference type="Proteomes" id="UP000630615">
    <property type="component" value="Unassembled WGS sequence"/>
</dbReference>
<keyword evidence="2" id="KW-1185">Reference proteome</keyword>
<sequence length="119" mass="14440">MSLIDQINKITDESFEKWFDRWYKKLDLEKQIINVAEKGFVEYQICIKEESDVESKFSTKQSYYVRRLRDVRTVKCLKEKLGNGFQVEHKEQTREGRFFGLTIYCTSEWINISWKEHVE</sequence>
<dbReference type="RefSeq" id="WP_088270915.1">
    <property type="nucleotide sequence ID" value="NZ_BMKI01000031.1"/>
</dbReference>
<evidence type="ECO:0000313" key="1">
    <source>
        <dbReference type="EMBL" id="GGD05999.1"/>
    </source>
</evidence>
<proteinExistence type="predicted"/>
<accession>A0ABQ1PWS0</accession>
<dbReference type="EMBL" id="BMKI01000031">
    <property type="protein sequence ID" value="GGD05999.1"/>
    <property type="molecule type" value="Genomic_DNA"/>
</dbReference>
<comment type="caution">
    <text evidence="1">The sequence shown here is derived from an EMBL/GenBank/DDBJ whole genome shotgun (WGS) entry which is preliminary data.</text>
</comment>